<dbReference type="Proteomes" id="UP000054630">
    <property type="component" value="Unassembled WGS sequence"/>
</dbReference>
<comment type="caution">
    <text evidence="1">The sequence shown here is derived from an EMBL/GenBank/DDBJ whole genome shotgun (WGS) entry which is preliminary data.</text>
</comment>
<proteinExistence type="predicted"/>
<dbReference type="AlphaFoldDB" id="A0A0V0RAA0"/>
<sequence>MYPVAFNKCTVIRLQLTFIIWLFHTNNKTI</sequence>
<name>A0A0V0RAA0_9BILA</name>
<evidence type="ECO:0000313" key="2">
    <source>
        <dbReference type="Proteomes" id="UP000054630"/>
    </source>
</evidence>
<evidence type="ECO:0000313" key="1">
    <source>
        <dbReference type="EMBL" id="KRX11395.1"/>
    </source>
</evidence>
<keyword evidence="2" id="KW-1185">Reference proteome</keyword>
<organism evidence="1 2">
    <name type="scientific">Trichinella nelsoni</name>
    <dbReference type="NCBI Taxonomy" id="6336"/>
    <lineage>
        <taxon>Eukaryota</taxon>
        <taxon>Metazoa</taxon>
        <taxon>Ecdysozoa</taxon>
        <taxon>Nematoda</taxon>
        <taxon>Enoplea</taxon>
        <taxon>Dorylaimia</taxon>
        <taxon>Trichinellida</taxon>
        <taxon>Trichinellidae</taxon>
        <taxon>Trichinella</taxon>
    </lineage>
</organism>
<protein>
    <submittedName>
        <fullName evidence="1">Uncharacterized protein</fullName>
    </submittedName>
</protein>
<gene>
    <name evidence="1" type="ORF">T07_1252</name>
</gene>
<accession>A0A0V0RAA0</accession>
<reference evidence="1 2" key="1">
    <citation type="submission" date="2015-01" db="EMBL/GenBank/DDBJ databases">
        <title>Evolution of Trichinella species and genotypes.</title>
        <authorList>
            <person name="Korhonen P.K."/>
            <person name="Edoardo P."/>
            <person name="Giuseppe L.R."/>
            <person name="Gasser R.B."/>
        </authorList>
    </citation>
    <scope>NUCLEOTIDE SEQUENCE [LARGE SCALE GENOMIC DNA]</scope>
    <source>
        <strain evidence="1">ISS37</strain>
    </source>
</reference>
<dbReference type="EMBL" id="JYDL01002336">
    <property type="protein sequence ID" value="KRX11395.1"/>
    <property type="molecule type" value="Genomic_DNA"/>
</dbReference>